<dbReference type="PANTHER" id="PTHR31672:SF2">
    <property type="entry name" value="F-BOX DOMAIN-CONTAINING PROTEIN"/>
    <property type="match status" value="1"/>
</dbReference>
<dbReference type="InterPro" id="IPR017451">
    <property type="entry name" value="F-box-assoc_interact_dom"/>
</dbReference>
<dbReference type="InterPro" id="IPR036047">
    <property type="entry name" value="F-box-like_dom_sf"/>
</dbReference>
<organism evidence="2 3">
    <name type="scientific">Lolium multiflorum</name>
    <name type="common">Italian ryegrass</name>
    <name type="synonym">Lolium perenne subsp. multiflorum</name>
    <dbReference type="NCBI Taxonomy" id="4521"/>
    <lineage>
        <taxon>Eukaryota</taxon>
        <taxon>Viridiplantae</taxon>
        <taxon>Streptophyta</taxon>
        <taxon>Embryophyta</taxon>
        <taxon>Tracheophyta</taxon>
        <taxon>Spermatophyta</taxon>
        <taxon>Magnoliopsida</taxon>
        <taxon>Liliopsida</taxon>
        <taxon>Poales</taxon>
        <taxon>Poaceae</taxon>
        <taxon>BOP clade</taxon>
        <taxon>Pooideae</taxon>
        <taxon>Poodae</taxon>
        <taxon>Poeae</taxon>
        <taxon>Poeae Chloroplast Group 2 (Poeae type)</taxon>
        <taxon>Loliodinae</taxon>
        <taxon>Loliinae</taxon>
        <taxon>Lolium</taxon>
    </lineage>
</organism>
<dbReference type="Pfam" id="PF00646">
    <property type="entry name" value="F-box"/>
    <property type="match status" value="1"/>
</dbReference>
<gene>
    <name evidence="2" type="ORF">QYE76_025429</name>
</gene>
<dbReference type="AlphaFoldDB" id="A0AAD8RF67"/>
<name>A0AAD8RF67_LOLMU</name>
<sequence>MRRPRRRESPEASSRHIPTEMVRQILLKLPARDAIRSSRVSKQFRDIVKDPSFPEHHAAEHAVPSPGGGAEALLVTVNRVPGGGLDPNIYSVTSSKHMCRLTDSMAMSHVATNVCNGFICFGPAAYGVAPAVLCNPATGETLALPAAPQFKDDMDQYLFLLGFSPPNGEYKLFRLSFRETGYNEDHYVDVCTLGDSRGWRELPHLLPFRQFHSVPPVFLDGKLYLVTNSMQFAEKPEGILVLDVASETQCTYRTPDLEWYVDLGHDALVDVLELHGQFCLVVNYVIVSPDRPMVEFWVMPRLGRLDRKNHMRLNWELRYTFYVDVDHVSRKATASRYAWERQYMDQPRAAWLDEDKMLCYMLRDCLYKYNTRGHSRPAGILEWHQKVHLPTTPSPSNRRWNVYGGYRPSLLSPLAFALPSSQDDEENNGRFEHDIGVRVETLAAAAICLILAVHNRKSMGPGSSACHSSGRRRWEP</sequence>
<dbReference type="PANTHER" id="PTHR31672">
    <property type="entry name" value="BNACNNG10540D PROTEIN"/>
    <property type="match status" value="1"/>
</dbReference>
<evidence type="ECO:0000259" key="1">
    <source>
        <dbReference type="PROSITE" id="PS50181"/>
    </source>
</evidence>
<dbReference type="SMART" id="SM00256">
    <property type="entry name" value="FBOX"/>
    <property type="match status" value="1"/>
</dbReference>
<proteinExistence type="predicted"/>
<protein>
    <recommendedName>
        <fullName evidence="1">F-box domain-containing protein</fullName>
    </recommendedName>
</protein>
<dbReference type="Pfam" id="PF08268">
    <property type="entry name" value="FBA_3"/>
    <property type="match status" value="1"/>
</dbReference>
<dbReference type="InterPro" id="IPR001810">
    <property type="entry name" value="F-box_dom"/>
</dbReference>
<dbReference type="SUPFAM" id="SSF81383">
    <property type="entry name" value="F-box domain"/>
    <property type="match status" value="1"/>
</dbReference>
<evidence type="ECO:0000313" key="2">
    <source>
        <dbReference type="EMBL" id="KAK1619912.1"/>
    </source>
</evidence>
<dbReference type="PROSITE" id="PS50181">
    <property type="entry name" value="FBOX"/>
    <property type="match status" value="1"/>
</dbReference>
<dbReference type="InterPro" id="IPR013187">
    <property type="entry name" value="F-box-assoc_dom_typ3"/>
</dbReference>
<keyword evidence="3" id="KW-1185">Reference proteome</keyword>
<evidence type="ECO:0000313" key="3">
    <source>
        <dbReference type="Proteomes" id="UP001231189"/>
    </source>
</evidence>
<dbReference type="EMBL" id="JAUUTY010000006">
    <property type="protein sequence ID" value="KAK1619912.1"/>
    <property type="molecule type" value="Genomic_DNA"/>
</dbReference>
<accession>A0AAD8RF67</accession>
<comment type="caution">
    <text evidence="2">The sequence shown here is derived from an EMBL/GenBank/DDBJ whole genome shotgun (WGS) entry which is preliminary data.</text>
</comment>
<dbReference type="InterPro" id="IPR050796">
    <property type="entry name" value="SCF_F-box_component"/>
</dbReference>
<feature type="domain" description="F-box" evidence="1">
    <location>
        <begin position="11"/>
        <end position="56"/>
    </location>
</feature>
<dbReference type="Proteomes" id="UP001231189">
    <property type="component" value="Unassembled WGS sequence"/>
</dbReference>
<reference evidence="2" key="1">
    <citation type="submission" date="2023-07" db="EMBL/GenBank/DDBJ databases">
        <title>A chromosome-level genome assembly of Lolium multiflorum.</title>
        <authorList>
            <person name="Chen Y."/>
            <person name="Copetti D."/>
            <person name="Kolliker R."/>
            <person name="Studer B."/>
        </authorList>
    </citation>
    <scope>NUCLEOTIDE SEQUENCE</scope>
    <source>
        <strain evidence="2">02402/16</strain>
        <tissue evidence="2">Leaf</tissue>
    </source>
</reference>
<dbReference type="NCBIfam" id="TIGR01640">
    <property type="entry name" value="F_box_assoc_1"/>
    <property type="match status" value="1"/>
</dbReference>
<dbReference type="Gene3D" id="1.20.1280.50">
    <property type="match status" value="1"/>
</dbReference>